<keyword evidence="4" id="KW-0217">Developmental protein</keyword>
<keyword evidence="6 10" id="KW-0812">Transmembrane</keyword>
<dbReference type="OrthoDB" id="5804250at2759"/>
<dbReference type="Pfam" id="PF21883">
    <property type="entry name" value="WLS_GOLD"/>
    <property type="match status" value="1"/>
</dbReference>
<keyword evidence="8" id="KW-0333">Golgi apparatus</keyword>
<evidence type="ECO:0000256" key="5">
    <source>
        <dbReference type="ARBA" id="ARBA00022687"/>
    </source>
</evidence>
<feature type="domain" description="Wntless GOLD" evidence="12">
    <location>
        <begin position="52"/>
        <end position="240"/>
    </location>
</feature>
<feature type="transmembrane region" description="Helical" evidence="10">
    <location>
        <begin position="247"/>
        <end position="267"/>
    </location>
</feature>
<dbReference type="PANTHER" id="PTHR13449">
    <property type="entry name" value="INTEGRAL MEMBRANE PROTEIN GPR177"/>
    <property type="match status" value="1"/>
</dbReference>
<keyword evidence="14" id="KW-1185">Reference proteome</keyword>
<dbReference type="AlphaFoldDB" id="A0A183IGV3"/>
<evidence type="ECO:0000256" key="1">
    <source>
        <dbReference type="ARBA" id="ARBA00004337"/>
    </source>
</evidence>
<sequence length="504" mass="58160">MNADIVLRLSGCYEFCIFHTYSIRDGFCLTVLNCFFVAPSPSSHMTHLMRICVDRTLGSTDKWFYVRPSQVGCPEELNDLGTHDRPYTFVTGDARELVFVAQMPNPKENVNLEYSRWFQTLLGLLLVDTEYSDQPQWKMGEDPELRLEVRMGYRTHDDPAHVWHELASATVSRKLQCTADPSHRRYEFYFACEPVELFELGSCDYPFYLLNIRIPGGNESSRYNKHIGRLTGLSIIEVHQNGGFTKVWLSMKTMLFPVMMAAVVWYWSRIRQLNRPPVLLEKCLFSLGIMMLFIDLPIEWLTLWFRMPFMLLLSDLRQGLFYAMLLSFWLIFAGEHIIDNSFKNSIGAYWKHLSAVLFGCACLLIFDACERGIHLTNPFFSIWSTTLGSNLAYTFIVLAAISACVYFAFLLYMIIRVARTINRKRSSLEIMKPSRRLRVQSIIYRFKFLMLLTLVAAALTVSAFIFTQQANSVVVMNSDDDEDELVNRTTESSMLTTLTKSAQD</sequence>
<dbReference type="PANTHER" id="PTHR13449:SF2">
    <property type="entry name" value="PROTEIN WNTLESS HOMOLOG"/>
    <property type="match status" value="1"/>
</dbReference>
<dbReference type="Proteomes" id="UP000270296">
    <property type="component" value="Unassembled WGS sequence"/>
</dbReference>
<comment type="subcellular location">
    <subcellularLocation>
        <location evidence="1">Endosome membrane</location>
        <topology evidence="1">Multi-pass membrane protein</topology>
    </subcellularLocation>
    <subcellularLocation>
        <location evidence="2">Golgi apparatus membrane</location>
        <topology evidence="2">Multi-pass membrane protein</topology>
    </subcellularLocation>
</comment>
<gene>
    <name evidence="13" type="ORF">SBAD_LOCUS2848</name>
</gene>
<evidence type="ECO:0000256" key="9">
    <source>
        <dbReference type="ARBA" id="ARBA00023136"/>
    </source>
</evidence>
<dbReference type="InterPro" id="IPR047843">
    <property type="entry name" value="WLS-like_TM"/>
</dbReference>
<reference evidence="13 14" key="2">
    <citation type="submission" date="2018-11" db="EMBL/GenBank/DDBJ databases">
        <authorList>
            <consortium name="Pathogen Informatics"/>
        </authorList>
    </citation>
    <scope>NUCLEOTIDE SEQUENCE [LARGE SCALE GENOMIC DNA]</scope>
</reference>
<comment type="similarity">
    <text evidence="3">Belongs to the wntless family.</text>
</comment>
<accession>A0A183IGV3</accession>
<dbReference type="GO" id="GO:0061355">
    <property type="term" value="P:Wnt protein secretion"/>
    <property type="evidence" value="ECO:0007669"/>
    <property type="project" value="TreeGrafter"/>
</dbReference>
<organism evidence="15">
    <name type="scientific">Soboliphyme baturini</name>
    <dbReference type="NCBI Taxonomy" id="241478"/>
    <lineage>
        <taxon>Eukaryota</taxon>
        <taxon>Metazoa</taxon>
        <taxon>Ecdysozoa</taxon>
        <taxon>Nematoda</taxon>
        <taxon>Enoplea</taxon>
        <taxon>Dorylaimia</taxon>
        <taxon>Dioctophymatida</taxon>
        <taxon>Dioctophymatoidea</taxon>
        <taxon>Soboliphymatidae</taxon>
        <taxon>Soboliphyme</taxon>
    </lineage>
</organism>
<evidence type="ECO:0000313" key="14">
    <source>
        <dbReference type="Proteomes" id="UP000270296"/>
    </source>
</evidence>
<evidence type="ECO:0000259" key="12">
    <source>
        <dbReference type="Pfam" id="PF21883"/>
    </source>
</evidence>
<dbReference type="InterPro" id="IPR053936">
    <property type="entry name" value="WLS_GOLD"/>
</dbReference>
<proteinExistence type="inferred from homology"/>
<evidence type="ECO:0000256" key="10">
    <source>
        <dbReference type="SAM" id="Phobius"/>
    </source>
</evidence>
<evidence type="ECO:0000256" key="7">
    <source>
        <dbReference type="ARBA" id="ARBA00022989"/>
    </source>
</evidence>
<name>A0A183IGV3_9BILA</name>
<evidence type="ECO:0000256" key="2">
    <source>
        <dbReference type="ARBA" id="ARBA00004653"/>
    </source>
</evidence>
<feature type="transmembrane region" description="Helical" evidence="10">
    <location>
        <begin position="350"/>
        <end position="373"/>
    </location>
</feature>
<keyword evidence="7 10" id="KW-1133">Transmembrane helix</keyword>
<keyword evidence="5" id="KW-0879">Wnt signaling pathway</keyword>
<dbReference type="GO" id="GO:0006886">
    <property type="term" value="P:intracellular protein transport"/>
    <property type="evidence" value="ECO:0007669"/>
    <property type="project" value="TreeGrafter"/>
</dbReference>
<feature type="transmembrane region" description="Helical" evidence="10">
    <location>
        <begin position="320"/>
        <end position="338"/>
    </location>
</feature>
<evidence type="ECO:0000256" key="6">
    <source>
        <dbReference type="ARBA" id="ARBA00022692"/>
    </source>
</evidence>
<evidence type="ECO:0000256" key="4">
    <source>
        <dbReference type="ARBA" id="ARBA00022473"/>
    </source>
</evidence>
<evidence type="ECO:0000313" key="15">
    <source>
        <dbReference type="WBParaSite" id="SBAD_0000298701-mRNA-1"/>
    </source>
</evidence>
<dbReference type="GO" id="GO:0010008">
    <property type="term" value="C:endosome membrane"/>
    <property type="evidence" value="ECO:0007669"/>
    <property type="project" value="UniProtKB-SubCell"/>
</dbReference>
<dbReference type="InterPro" id="IPR009551">
    <property type="entry name" value="Wntless"/>
</dbReference>
<dbReference type="GO" id="GO:0000139">
    <property type="term" value="C:Golgi membrane"/>
    <property type="evidence" value="ECO:0007669"/>
    <property type="project" value="UniProtKB-SubCell"/>
</dbReference>
<feature type="transmembrane region" description="Helical" evidence="10">
    <location>
        <begin position="393"/>
        <end position="415"/>
    </location>
</feature>
<reference evidence="15" key="1">
    <citation type="submission" date="2016-06" db="UniProtKB">
        <authorList>
            <consortium name="WormBaseParasite"/>
        </authorList>
    </citation>
    <scope>IDENTIFICATION</scope>
</reference>
<dbReference type="Pfam" id="PF06664">
    <property type="entry name" value="WLS-like_TM"/>
    <property type="match status" value="1"/>
</dbReference>
<evidence type="ECO:0000256" key="8">
    <source>
        <dbReference type="ARBA" id="ARBA00023034"/>
    </source>
</evidence>
<feature type="transmembrane region" description="Helical" evidence="10">
    <location>
        <begin position="279"/>
        <end position="300"/>
    </location>
</feature>
<evidence type="ECO:0000313" key="13">
    <source>
        <dbReference type="EMBL" id="VDO99140.1"/>
    </source>
</evidence>
<keyword evidence="9 10" id="KW-0472">Membrane</keyword>
<dbReference type="GO" id="GO:0016055">
    <property type="term" value="P:Wnt signaling pathway"/>
    <property type="evidence" value="ECO:0007669"/>
    <property type="project" value="UniProtKB-KW"/>
</dbReference>
<dbReference type="GO" id="GO:0017147">
    <property type="term" value="F:Wnt-protein binding"/>
    <property type="evidence" value="ECO:0007669"/>
    <property type="project" value="InterPro"/>
</dbReference>
<dbReference type="EMBL" id="UZAM01007438">
    <property type="protein sequence ID" value="VDO99140.1"/>
    <property type="molecule type" value="Genomic_DNA"/>
</dbReference>
<evidence type="ECO:0000256" key="3">
    <source>
        <dbReference type="ARBA" id="ARBA00008148"/>
    </source>
</evidence>
<feature type="transmembrane region" description="Helical" evidence="10">
    <location>
        <begin position="442"/>
        <end position="466"/>
    </location>
</feature>
<evidence type="ECO:0000259" key="11">
    <source>
        <dbReference type="Pfam" id="PF06664"/>
    </source>
</evidence>
<dbReference type="WBParaSite" id="SBAD_0000298701-mRNA-1">
    <property type="protein sequence ID" value="SBAD_0000298701-mRNA-1"/>
    <property type="gene ID" value="SBAD_0000298701"/>
</dbReference>
<feature type="domain" description="Wntless-like transmembrane" evidence="11">
    <location>
        <begin position="241"/>
        <end position="486"/>
    </location>
</feature>
<protein>
    <submittedName>
        <fullName evidence="15">Protein wntless-like protein</fullName>
    </submittedName>
</protein>